<dbReference type="InterPro" id="IPR037046">
    <property type="entry name" value="AlkA_N_sf"/>
</dbReference>
<evidence type="ECO:0000259" key="6">
    <source>
        <dbReference type="SMART" id="SM01009"/>
    </source>
</evidence>
<feature type="domain" description="HhH-GPD" evidence="5">
    <location>
        <begin position="110"/>
        <end position="268"/>
    </location>
</feature>
<comment type="catalytic activity">
    <reaction evidence="1">
        <text>Hydrolysis of alkylated DNA, releasing 3-methyladenine, 3-methylguanine, 7-methylguanine and 7-methyladenine.</text>
        <dbReference type="EC" id="3.2.2.21"/>
    </reaction>
</comment>
<dbReference type="PANTHER" id="PTHR43003:SF13">
    <property type="entry name" value="DNA-3-METHYLADENINE GLYCOSYLASE 2"/>
    <property type="match status" value="1"/>
</dbReference>
<dbReference type="GO" id="GO:0032993">
    <property type="term" value="C:protein-DNA complex"/>
    <property type="evidence" value="ECO:0007669"/>
    <property type="project" value="TreeGrafter"/>
</dbReference>
<dbReference type="Gene3D" id="1.10.340.30">
    <property type="entry name" value="Hypothetical protein, domain 2"/>
    <property type="match status" value="1"/>
</dbReference>
<keyword evidence="4" id="KW-0234">DNA repair</keyword>
<dbReference type="InterPro" id="IPR023170">
    <property type="entry name" value="HhH_base_excis_C"/>
</dbReference>
<dbReference type="Gene3D" id="3.30.310.20">
    <property type="entry name" value="DNA-3-methyladenine glycosylase AlkA, N-terminal domain"/>
    <property type="match status" value="1"/>
</dbReference>
<evidence type="ECO:0000256" key="3">
    <source>
        <dbReference type="ARBA" id="ARBA00022763"/>
    </source>
</evidence>
<dbReference type="InterPro" id="IPR011257">
    <property type="entry name" value="DNA_glycosylase"/>
</dbReference>
<gene>
    <name evidence="7" type="primary">alkA_1</name>
    <name evidence="7" type="ORF">MBHS_00157</name>
</gene>
<name>A0A1H6F4K7_9GAMM</name>
<proteinExistence type="predicted"/>
<dbReference type="GO" id="GO:0008725">
    <property type="term" value="F:DNA-3-methyladenine glycosylase activity"/>
    <property type="evidence" value="ECO:0007669"/>
    <property type="project" value="TreeGrafter"/>
</dbReference>
<dbReference type="EMBL" id="FMSV02000040">
    <property type="protein sequence ID" value="SEH04311.1"/>
    <property type="molecule type" value="Genomic_DNA"/>
</dbReference>
<dbReference type="InterPro" id="IPR003265">
    <property type="entry name" value="HhH-GPD_domain"/>
</dbReference>
<evidence type="ECO:0000313" key="7">
    <source>
        <dbReference type="EMBL" id="SEH04311.1"/>
    </source>
</evidence>
<reference evidence="7 8" key="1">
    <citation type="submission" date="2016-10" db="EMBL/GenBank/DDBJ databases">
        <authorList>
            <person name="de Groot N.N."/>
        </authorList>
    </citation>
    <scope>NUCLEOTIDE SEQUENCE [LARGE SCALE GENOMIC DNA]</scope>
    <source>
        <strain evidence="7">MBHS1</strain>
    </source>
</reference>
<dbReference type="PANTHER" id="PTHR43003">
    <property type="entry name" value="DNA-3-METHYLADENINE GLYCOSYLASE"/>
    <property type="match status" value="1"/>
</dbReference>
<evidence type="ECO:0000313" key="8">
    <source>
        <dbReference type="Proteomes" id="UP000236724"/>
    </source>
</evidence>
<keyword evidence="8" id="KW-1185">Reference proteome</keyword>
<dbReference type="SUPFAM" id="SSF55945">
    <property type="entry name" value="TATA-box binding protein-like"/>
    <property type="match status" value="1"/>
</dbReference>
<feature type="domain" description="DNA-3-methyladenine glycosylase AlkA N-terminal" evidence="6">
    <location>
        <begin position="1"/>
        <end position="100"/>
    </location>
</feature>
<evidence type="ECO:0000256" key="2">
    <source>
        <dbReference type="ARBA" id="ARBA00012000"/>
    </source>
</evidence>
<evidence type="ECO:0000256" key="1">
    <source>
        <dbReference type="ARBA" id="ARBA00000086"/>
    </source>
</evidence>
<evidence type="ECO:0000259" key="5">
    <source>
        <dbReference type="SMART" id="SM00478"/>
    </source>
</evidence>
<dbReference type="GO" id="GO:0043916">
    <property type="term" value="F:DNA-7-methylguanine glycosylase activity"/>
    <property type="evidence" value="ECO:0007669"/>
    <property type="project" value="TreeGrafter"/>
</dbReference>
<keyword evidence="3" id="KW-0227">DNA damage</keyword>
<sequence length="270" mass="30309">MRLRAITGVEQVTENSYARSFCIQQATGFFMVKNCPEHSALSLHIDTDDIRCHMAIHQRVRKMFDLDSQMSVIKTLLAEDAILKPGLEQGEVPRLPVAFDSLEFTLRAILGQQVSLKAARTLANRLVQTANLRTPAEFPDGLSYFFPDLNTLLSLPLTDIGLSKIRQATIQAVLQAVAQGRISLDANQSFEQFYEDFSRIKGIGDWTVNYVAMRGLGMKDCFPASDLGIVKVLSAIQGEVLKAKQIRQLAEHWRPYRAYAALCLWNQYQG</sequence>
<dbReference type="InterPro" id="IPR010316">
    <property type="entry name" value="AlkA_N"/>
</dbReference>
<dbReference type="SMART" id="SM00478">
    <property type="entry name" value="ENDO3c"/>
    <property type="match status" value="1"/>
</dbReference>
<dbReference type="GO" id="GO:0032131">
    <property type="term" value="F:alkylated DNA binding"/>
    <property type="evidence" value="ECO:0007669"/>
    <property type="project" value="TreeGrafter"/>
</dbReference>
<keyword evidence="7" id="KW-0326">Glycosidase</keyword>
<dbReference type="EC" id="3.2.2.21" evidence="2"/>
<organism evidence="7 8">
    <name type="scientific">Candidatus Venteria ishoeyi</name>
    <dbReference type="NCBI Taxonomy" id="1899563"/>
    <lineage>
        <taxon>Bacteria</taxon>
        <taxon>Pseudomonadati</taxon>
        <taxon>Pseudomonadota</taxon>
        <taxon>Gammaproteobacteria</taxon>
        <taxon>Thiotrichales</taxon>
        <taxon>Thiotrichaceae</taxon>
        <taxon>Venteria</taxon>
    </lineage>
</organism>
<keyword evidence="7" id="KW-0378">Hydrolase</keyword>
<dbReference type="Proteomes" id="UP000236724">
    <property type="component" value="Unassembled WGS sequence"/>
</dbReference>
<dbReference type="SMART" id="SM01009">
    <property type="entry name" value="AlkA_N"/>
    <property type="match status" value="1"/>
</dbReference>
<accession>A0A1H6F4K7</accession>
<dbReference type="GO" id="GO:0006307">
    <property type="term" value="P:DNA alkylation repair"/>
    <property type="evidence" value="ECO:0007669"/>
    <property type="project" value="TreeGrafter"/>
</dbReference>
<dbReference type="GO" id="GO:0006285">
    <property type="term" value="P:base-excision repair, AP site formation"/>
    <property type="evidence" value="ECO:0007669"/>
    <property type="project" value="TreeGrafter"/>
</dbReference>
<dbReference type="AlphaFoldDB" id="A0A1H6F4K7"/>
<dbReference type="Pfam" id="PF06029">
    <property type="entry name" value="AlkA_N"/>
    <property type="match status" value="1"/>
</dbReference>
<dbReference type="SUPFAM" id="SSF48150">
    <property type="entry name" value="DNA-glycosylase"/>
    <property type="match status" value="1"/>
</dbReference>
<dbReference type="CDD" id="cd00056">
    <property type="entry name" value="ENDO3c"/>
    <property type="match status" value="1"/>
</dbReference>
<dbReference type="Gene3D" id="1.10.1670.10">
    <property type="entry name" value="Helix-hairpin-Helix base-excision DNA repair enzymes (C-terminal)"/>
    <property type="match status" value="1"/>
</dbReference>
<protein>
    <recommendedName>
        <fullName evidence="2">DNA-3-methyladenine glycosylase II</fullName>
        <ecNumber evidence="2">3.2.2.21</ecNumber>
    </recommendedName>
</protein>
<dbReference type="GO" id="GO:0005737">
    <property type="term" value="C:cytoplasm"/>
    <property type="evidence" value="ECO:0007669"/>
    <property type="project" value="TreeGrafter"/>
</dbReference>
<evidence type="ECO:0000256" key="4">
    <source>
        <dbReference type="ARBA" id="ARBA00023204"/>
    </source>
</evidence>
<dbReference type="InterPro" id="IPR051912">
    <property type="entry name" value="Alkylbase_DNA_Glycosylase/TA"/>
</dbReference>